<accession>A0A2A2FAV5</accession>
<name>A0A2A2FAV5_9GAMM</name>
<proteinExistence type="predicted"/>
<reference evidence="2 3" key="1">
    <citation type="submission" date="2017-08" db="EMBL/GenBank/DDBJ databases">
        <title>Halovibrio sewagensis sp. nov., isolated from wastewater of high salinity.</title>
        <authorList>
            <person name="Dong X."/>
            <person name="Zhang G."/>
        </authorList>
    </citation>
    <scope>NUCLEOTIDE SEQUENCE [LARGE SCALE GENOMIC DNA]</scope>
    <source>
        <strain evidence="2 3">YL5-2</strain>
    </source>
</reference>
<sequence>MNQDANDLELFEGLQALSDNAFPKECRTCGRVYHSPEDFVTRSEGIAGRTGLKSSYDDDDRPIVELFRNCLCGSTLLDFFSDRRDTFPGRPQAKGGLHKDAGPA</sequence>
<evidence type="ECO:0000256" key="1">
    <source>
        <dbReference type="SAM" id="MobiDB-lite"/>
    </source>
</evidence>
<feature type="region of interest" description="Disordered" evidence="1">
    <location>
        <begin position="85"/>
        <end position="104"/>
    </location>
</feature>
<comment type="caution">
    <text evidence="2">The sequence shown here is derived from an EMBL/GenBank/DDBJ whole genome shotgun (WGS) entry which is preliminary data.</text>
</comment>
<dbReference type="AlphaFoldDB" id="A0A2A2FAV5"/>
<evidence type="ECO:0000313" key="2">
    <source>
        <dbReference type="EMBL" id="PAU81725.1"/>
    </source>
</evidence>
<keyword evidence="3" id="KW-1185">Reference proteome</keyword>
<dbReference type="RefSeq" id="WP_095615829.1">
    <property type="nucleotide sequence ID" value="NZ_NSKD01000001.1"/>
</dbReference>
<evidence type="ECO:0000313" key="3">
    <source>
        <dbReference type="Proteomes" id="UP000218896"/>
    </source>
</evidence>
<organism evidence="2 3">
    <name type="scientific">Halovibrio salipaludis</name>
    <dbReference type="NCBI Taxonomy" id="2032626"/>
    <lineage>
        <taxon>Bacteria</taxon>
        <taxon>Pseudomonadati</taxon>
        <taxon>Pseudomonadota</taxon>
        <taxon>Gammaproteobacteria</taxon>
        <taxon>Oceanospirillales</taxon>
        <taxon>Halomonadaceae</taxon>
        <taxon>Halovibrio</taxon>
    </lineage>
</organism>
<dbReference type="Proteomes" id="UP000218896">
    <property type="component" value="Unassembled WGS sequence"/>
</dbReference>
<dbReference type="OrthoDB" id="5405941at2"/>
<dbReference type="EMBL" id="NSKD01000001">
    <property type="protein sequence ID" value="PAU81725.1"/>
    <property type="molecule type" value="Genomic_DNA"/>
</dbReference>
<protein>
    <submittedName>
        <fullName evidence="2">Uncharacterized protein</fullName>
    </submittedName>
</protein>
<gene>
    <name evidence="2" type="ORF">CK501_00815</name>
</gene>